<accession>A0A3A8ENI9</accession>
<reference evidence="1 2" key="1">
    <citation type="submission" date="2018-09" db="EMBL/GenBank/DDBJ databases">
        <title>The draft genome of Acinetobacter spp. strains.</title>
        <authorList>
            <person name="Qin J."/>
            <person name="Feng Y."/>
            <person name="Zong Z."/>
        </authorList>
    </citation>
    <scope>NUCLEOTIDE SEQUENCE [LARGE SCALE GENOMIC DNA]</scope>
    <source>
        <strain evidence="1 2">WCHAc060096</strain>
    </source>
</reference>
<gene>
    <name evidence="1" type="ORF">D7V21_00885</name>
</gene>
<dbReference type="AlphaFoldDB" id="A0A3A8ENI9"/>
<keyword evidence="2" id="KW-1185">Reference proteome</keyword>
<name>A0A3A8ENI9_9GAMM</name>
<evidence type="ECO:0008006" key="3">
    <source>
        <dbReference type="Google" id="ProtNLM"/>
    </source>
</evidence>
<dbReference type="Proteomes" id="UP000269001">
    <property type="component" value="Unassembled WGS sequence"/>
</dbReference>
<evidence type="ECO:0000313" key="2">
    <source>
        <dbReference type="Proteomes" id="UP000269001"/>
    </source>
</evidence>
<protein>
    <recommendedName>
        <fullName evidence="3">Msl2237 protein</fullName>
    </recommendedName>
</protein>
<dbReference type="OrthoDB" id="982400at2"/>
<comment type="caution">
    <text evidence="1">The sequence shown here is derived from an EMBL/GenBank/DDBJ whole genome shotgun (WGS) entry which is preliminary data.</text>
</comment>
<dbReference type="EMBL" id="RAXU01000001">
    <property type="protein sequence ID" value="RKG36185.1"/>
    <property type="molecule type" value="Genomic_DNA"/>
</dbReference>
<organism evidence="1 2">
    <name type="scientific">Acinetobacter guerrae</name>
    <dbReference type="NCBI Taxonomy" id="1843371"/>
    <lineage>
        <taxon>Bacteria</taxon>
        <taxon>Pseudomonadati</taxon>
        <taxon>Pseudomonadota</taxon>
        <taxon>Gammaproteobacteria</taxon>
        <taxon>Moraxellales</taxon>
        <taxon>Moraxellaceae</taxon>
        <taxon>Acinetobacter</taxon>
    </lineage>
</organism>
<proteinExistence type="predicted"/>
<dbReference type="RefSeq" id="WP_120368658.1">
    <property type="nucleotide sequence ID" value="NZ_BKYM01000002.1"/>
</dbReference>
<sequence length="72" mass="8542">MRQSLREKIIQICNEKIAKKGENVGLSFYAFFSNKNDDPELLMEAAEWWIKKHQLNHFEKAFFIKALILAEK</sequence>
<dbReference type="InterPro" id="IPR045448">
    <property type="entry name" value="DUF6500"/>
</dbReference>
<evidence type="ECO:0000313" key="1">
    <source>
        <dbReference type="EMBL" id="RKG36185.1"/>
    </source>
</evidence>
<dbReference type="Pfam" id="PF20110">
    <property type="entry name" value="DUF6500"/>
    <property type="match status" value="1"/>
</dbReference>